<comment type="caution">
    <text evidence="1">The sequence shown here is derived from an EMBL/GenBank/DDBJ whole genome shotgun (WGS) entry which is preliminary data.</text>
</comment>
<reference evidence="1" key="1">
    <citation type="journal article" date="2012" name="Science">
        <title>Fermentation, hydrogen, and sulfur metabolism in multiple uncultivated bacterial phyla.</title>
        <authorList>
            <person name="Wrighton K.C."/>
            <person name="Thomas B.C."/>
            <person name="Sharon I."/>
            <person name="Miller C.S."/>
            <person name="Castelle C.J."/>
            <person name="VerBerkmoes N.C."/>
            <person name="Wilkins M.J."/>
            <person name="Hettich R.L."/>
            <person name="Lipton M.S."/>
            <person name="Williams K.H."/>
            <person name="Long P.E."/>
            <person name="Banfield J.F."/>
        </authorList>
    </citation>
    <scope>NUCLEOTIDE SEQUENCE [LARGE SCALE GENOMIC DNA]</scope>
</reference>
<organism evidence="1">
    <name type="scientific">uncultured bacterium</name>
    <name type="common">gcode 4</name>
    <dbReference type="NCBI Taxonomy" id="1234023"/>
    <lineage>
        <taxon>Bacteria</taxon>
        <taxon>environmental samples</taxon>
    </lineage>
</organism>
<dbReference type="EMBL" id="AMFJ01000141">
    <property type="protein sequence ID" value="EKE29594.1"/>
    <property type="molecule type" value="Genomic_DNA"/>
</dbReference>
<dbReference type="AlphaFoldDB" id="K2GGP7"/>
<protein>
    <submittedName>
        <fullName evidence="1">Uncharacterized protein</fullName>
    </submittedName>
</protein>
<name>K2GGP7_9BACT</name>
<accession>K2GGP7</accession>
<gene>
    <name evidence="1" type="ORF">ACD_2C00141G0016</name>
</gene>
<proteinExistence type="predicted"/>
<evidence type="ECO:0000313" key="1">
    <source>
        <dbReference type="EMBL" id="EKE29594.1"/>
    </source>
</evidence>
<sequence length="223" mass="27175">METKDNKSFEILDKLSDWALSEIENDPARLSERIKSYKQLLAHILNTKIEKWDKPQTVQEKVRNTITELKLKHNYRWSAAEIKTLNELIKNKWGKFVSNKQKGFFKSQILKAWASFDSEKNAFLKPLVDYKTDSDIWVVYEAYRFWDSNRNYGYTYFFIDEQWVRLAVEHKLVYKRINVPRWHGFSKDRPWHTRARRNEMNHWEVKFDENLFSEEKVIFVRQK</sequence>